<protein>
    <recommendedName>
        <fullName evidence="3">Oxidoreductase NAD-binding domain-containing protein 1</fullName>
    </recommendedName>
</protein>
<dbReference type="SUPFAM" id="SSF63380">
    <property type="entry name" value="Riboflavin synthase domain-like"/>
    <property type="match status" value="1"/>
</dbReference>
<dbReference type="PRINTS" id="PR00371">
    <property type="entry name" value="FPNCR"/>
</dbReference>
<comment type="caution">
    <text evidence="5">The sequence shown here is derived from an EMBL/GenBank/DDBJ whole genome shotgun (WGS) entry which is preliminary data.</text>
</comment>
<keyword evidence="2" id="KW-0520">NAD</keyword>
<dbReference type="EMBL" id="JAYGJQ010000001">
    <property type="protein sequence ID" value="MEA9355643.1"/>
    <property type="molecule type" value="Genomic_DNA"/>
</dbReference>
<accession>A0ABU5VTC7</accession>
<evidence type="ECO:0000256" key="3">
    <source>
        <dbReference type="ARBA" id="ARBA00040516"/>
    </source>
</evidence>
<dbReference type="PRINTS" id="PR00409">
    <property type="entry name" value="PHDIOXRDTASE"/>
</dbReference>
<evidence type="ECO:0000313" key="6">
    <source>
        <dbReference type="Proteomes" id="UP001302274"/>
    </source>
</evidence>
<dbReference type="InterPro" id="IPR001433">
    <property type="entry name" value="OxRdtase_FAD/NAD-bd"/>
</dbReference>
<dbReference type="InterPro" id="IPR052128">
    <property type="entry name" value="Oxidoreductase_NAD-binding"/>
</dbReference>
<evidence type="ECO:0000256" key="1">
    <source>
        <dbReference type="ARBA" id="ARBA00023002"/>
    </source>
</evidence>
<dbReference type="InterPro" id="IPR017938">
    <property type="entry name" value="Riboflavin_synthase-like_b-brl"/>
</dbReference>
<evidence type="ECO:0000259" key="4">
    <source>
        <dbReference type="PROSITE" id="PS51384"/>
    </source>
</evidence>
<organism evidence="5 6">
    <name type="scientific">Bacteriovorax antarcticus</name>
    <dbReference type="NCBI Taxonomy" id="3088717"/>
    <lineage>
        <taxon>Bacteria</taxon>
        <taxon>Pseudomonadati</taxon>
        <taxon>Bdellovibrionota</taxon>
        <taxon>Bacteriovoracia</taxon>
        <taxon>Bacteriovoracales</taxon>
        <taxon>Bacteriovoracaceae</taxon>
        <taxon>Bacteriovorax</taxon>
    </lineage>
</organism>
<dbReference type="Gene3D" id="3.40.50.80">
    <property type="entry name" value="Nucleotide-binding domain of ferredoxin-NADP reductase (FNR) module"/>
    <property type="match status" value="1"/>
</dbReference>
<evidence type="ECO:0000256" key="2">
    <source>
        <dbReference type="ARBA" id="ARBA00023027"/>
    </source>
</evidence>
<dbReference type="Proteomes" id="UP001302274">
    <property type="component" value="Unassembled WGS sequence"/>
</dbReference>
<dbReference type="Gene3D" id="2.40.30.10">
    <property type="entry name" value="Translation factors"/>
    <property type="match status" value="1"/>
</dbReference>
<evidence type="ECO:0000313" key="5">
    <source>
        <dbReference type="EMBL" id="MEA9355643.1"/>
    </source>
</evidence>
<sequence length="240" mass="27367">MTINNSLSKEWHLATSPDIFPAKITSIEQATKKIKTFRLNFGERSYMFRPGQWIDLYGPNDIGIGGYTITSSINDQGFIDLAVRESTTHPVTKYLHNEARLGDEVMITEGQGKFFLTPELMNVSLTLIAGGIGITPLLSMIRSVDKKKNPIKVFYSVSSDEDILFKEELAPFTIFTVTKTPTDQWNGETGRINLEFLKKHECNFNSHFFICGPRPLIDGLTKELQDFGIPKERIHFEKWW</sequence>
<gene>
    <name evidence="5" type="ORF">SHI21_05510</name>
</gene>
<dbReference type="Pfam" id="PF00970">
    <property type="entry name" value="FAD_binding_6"/>
    <property type="match status" value="1"/>
</dbReference>
<keyword evidence="6" id="KW-1185">Reference proteome</keyword>
<keyword evidence="1" id="KW-0560">Oxidoreductase</keyword>
<dbReference type="PANTHER" id="PTHR46505:SF1">
    <property type="entry name" value="OXIDOREDUCTASE NAD-BINDING DOMAIN-CONTAINING PROTEIN 1"/>
    <property type="match status" value="1"/>
</dbReference>
<feature type="domain" description="FAD-binding FR-type" evidence="4">
    <location>
        <begin position="17"/>
        <end position="117"/>
    </location>
</feature>
<dbReference type="Pfam" id="PF00175">
    <property type="entry name" value="NAD_binding_1"/>
    <property type="match status" value="1"/>
</dbReference>
<dbReference type="CDD" id="cd00322">
    <property type="entry name" value="FNR_like"/>
    <property type="match status" value="1"/>
</dbReference>
<dbReference type="InterPro" id="IPR008333">
    <property type="entry name" value="Cbr1-like_FAD-bd_dom"/>
</dbReference>
<dbReference type="RefSeq" id="WP_323575261.1">
    <property type="nucleotide sequence ID" value="NZ_JAYGJQ010000001.1"/>
</dbReference>
<dbReference type="PROSITE" id="PS51384">
    <property type="entry name" value="FAD_FR"/>
    <property type="match status" value="1"/>
</dbReference>
<dbReference type="InterPro" id="IPR039261">
    <property type="entry name" value="FNR_nucleotide-bd"/>
</dbReference>
<name>A0ABU5VTC7_9BACT</name>
<dbReference type="InterPro" id="IPR001709">
    <property type="entry name" value="Flavoprot_Pyr_Nucl_cyt_Rdtase"/>
</dbReference>
<proteinExistence type="predicted"/>
<reference evidence="5 6" key="1">
    <citation type="submission" date="2023-11" db="EMBL/GenBank/DDBJ databases">
        <title>A Novel Polar Bacteriovorax (B. antarcticus) Isolated from the Biocrust in Antarctica.</title>
        <authorList>
            <person name="Mun W."/>
            <person name="Choi S.Y."/>
            <person name="Mitchell R.J."/>
        </authorList>
    </citation>
    <scope>NUCLEOTIDE SEQUENCE [LARGE SCALE GENOMIC DNA]</scope>
    <source>
        <strain evidence="5 6">PP10</strain>
    </source>
</reference>
<dbReference type="PANTHER" id="PTHR46505">
    <property type="entry name" value="OXIDOREDUCTASE NAD-BINDING DOMAIN-CONTAINING PROTEIN 1"/>
    <property type="match status" value="1"/>
</dbReference>
<dbReference type="InterPro" id="IPR017927">
    <property type="entry name" value="FAD-bd_FR_type"/>
</dbReference>
<dbReference type="SUPFAM" id="SSF52343">
    <property type="entry name" value="Ferredoxin reductase-like, C-terminal NADP-linked domain"/>
    <property type="match status" value="1"/>
</dbReference>